<dbReference type="InterPro" id="IPR011065">
    <property type="entry name" value="Kunitz_inhibitor_STI-like_sf"/>
</dbReference>
<dbReference type="GO" id="GO:0004523">
    <property type="term" value="F:RNA-DNA hybrid ribonuclease activity"/>
    <property type="evidence" value="ECO:0007669"/>
    <property type="project" value="InterPro"/>
</dbReference>
<reference evidence="3" key="1">
    <citation type="journal article" date="2005" name="PLoS Biol.">
        <title>The genomes of Oryza sativa: a history of duplications.</title>
        <authorList>
            <person name="Yu J."/>
            <person name="Wang J."/>
            <person name="Lin W."/>
            <person name="Li S."/>
            <person name="Li H."/>
            <person name="Zhou J."/>
            <person name="Ni P."/>
            <person name="Dong W."/>
            <person name="Hu S."/>
            <person name="Zeng C."/>
            <person name="Zhang J."/>
            <person name="Zhang Y."/>
            <person name="Li R."/>
            <person name="Xu Z."/>
            <person name="Li S."/>
            <person name="Li X."/>
            <person name="Zheng H."/>
            <person name="Cong L."/>
            <person name="Lin L."/>
            <person name="Yin J."/>
            <person name="Geng J."/>
            <person name="Li G."/>
            <person name="Shi J."/>
            <person name="Liu J."/>
            <person name="Lv H."/>
            <person name="Li J."/>
            <person name="Wang J."/>
            <person name="Deng Y."/>
            <person name="Ran L."/>
            <person name="Shi X."/>
            <person name="Wang X."/>
            <person name="Wu Q."/>
            <person name="Li C."/>
            <person name="Ren X."/>
            <person name="Wang J."/>
            <person name="Wang X."/>
            <person name="Li D."/>
            <person name="Liu D."/>
            <person name="Zhang X."/>
            <person name="Ji Z."/>
            <person name="Zhao W."/>
            <person name="Sun Y."/>
            <person name="Zhang Z."/>
            <person name="Bao J."/>
            <person name="Han Y."/>
            <person name="Dong L."/>
            <person name="Ji J."/>
            <person name="Chen P."/>
            <person name="Wu S."/>
            <person name="Liu J."/>
            <person name="Xiao Y."/>
            <person name="Bu D."/>
            <person name="Tan J."/>
            <person name="Yang L."/>
            <person name="Ye C."/>
            <person name="Zhang J."/>
            <person name="Xu J."/>
            <person name="Zhou Y."/>
            <person name="Yu Y."/>
            <person name="Zhang B."/>
            <person name="Zhuang S."/>
            <person name="Wei H."/>
            <person name="Liu B."/>
            <person name="Lei M."/>
            <person name="Yu H."/>
            <person name="Li Y."/>
            <person name="Xu H."/>
            <person name="Wei S."/>
            <person name="He X."/>
            <person name="Fang L."/>
            <person name="Zhang Z."/>
            <person name="Zhang Y."/>
            <person name="Huang X."/>
            <person name="Su Z."/>
            <person name="Tong W."/>
            <person name="Li J."/>
            <person name="Tong Z."/>
            <person name="Li S."/>
            <person name="Ye J."/>
            <person name="Wang L."/>
            <person name="Fang L."/>
            <person name="Lei T."/>
            <person name="Chen C."/>
            <person name="Chen H."/>
            <person name="Xu Z."/>
            <person name="Li H."/>
            <person name="Huang H."/>
            <person name="Zhang F."/>
            <person name="Xu H."/>
            <person name="Li N."/>
            <person name="Zhao C."/>
            <person name="Li S."/>
            <person name="Dong L."/>
            <person name="Huang Y."/>
            <person name="Li L."/>
            <person name="Xi Y."/>
            <person name="Qi Q."/>
            <person name="Li W."/>
            <person name="Zhang B."/>
            <person name="Hu W."/>
            <person name="Zhang Y."/>
            <person name="Tian X."/>
            <person name="Jiao Y."/>
            <person name="Liang X."/>
            <person name="Jin J."/>
            <person name="Gao L."/>
            <person name="Zheng W."/>
            <person name="Hao B."/>
            <person name="Liu S."/>
            <person name="Wang W."/>
            <person name="Yuan L."/>
            <person name="Cao M."/>
            <person name="McDermott J."/>
            <person name="Samudrala R."/>
            <person name="Wang J."/>
            <person name="Wong G.K."/>
            <person name="Yang H."/>
        </authorList>
    </citation>
    <scope>NUCLEOTIDE SEQUENCE [LARGE SCALE GENOMIC DNA]</scope>
</reference>
<evidence type="ECO:0000313" key="3">
    <source>
        <dbReference type="EMBL" id="EEE57442.1"/>
    </source>
</evidence>
<dbReference type="InterPro" id="IPR043502">
    <property type="entry name" value="DNA/RNA_pol_sf"/>
</dbReference>
<dbReference type="SUPFAM" id="SSF56672">
    <property type="entry name" value="DNA/RNA polymerases"/>
    <property type="match status" value="1"/>
</dbReference>
<dbReference type="Gene3D" id="2.80.10.50">
    <property type="match status" value="1"/>
</dbReference>
<dbReference type="EMBL" id="CM000139">
    <property type="protein sequence ID" value="EEE57442.1"/>
    <property type="molecule type" value="Genomic_DNA"/>
</dbReference>
<name>B9F1A0_ORYSJ</name>
<dbReference type="InterPro" id="IPR032675">
    <property type="entry name" value="LRR_dom_sf"/>
</dbReference>
<proteinExistence type="predicted"/>
<dbReference type="SUPFAM" id="SSF52047">
    <property type="entry name" value="RNI-like"/>
    <property type="match status" value="1"/>
</dbReference>
<feature type="chain" id="PRO_5002881276" description="Reverse transcriptase domain-containing protein" evidence="1">
    <location>
        <begin position="25"/>
        <end position="946"/>
    </location>
</feature>
<dbReference type="InterPro" id="IPR000477">
    <property type="entry name" value="RT_dom"/>
</dbReference>
<accession>B9F1A0</accession>
<dbReference type="InterPro" id="IPR006553">
    <property type="entry name" value="Leu-rich_rpt_Cys-con_subtyp"/>
</dbReference>
<dbReference type="InterPro" id="IPR057207">
    <property type="entry name" value="FBXL15_LRR"/>
</dbReference>
<dbReference type="FunFam" id="3.80.10.10:FF:002856">
    <property type="entry name" value="RNI-like superfamily protein"/>
    <property type="match status" value="1"/>
</dbReference>
<feature type="signal peptide" evidence="1">
    <location>
        <begin position="1"/>
        <end position="24"/>
    </location>
</feature>
<reference evidence="3" key="2">
    <citation type="submission" date="2008-12" db="EMBL/GenBank/DDBJ databases">
        <title>Improved gene annotation of the rice (Oryza sativa) genomes.</title>
        <authorList>
            <person name="Wang J."/>
            <person name="Li R."/>
            <person name="Fan W."/>
            <person name="Huang Q."/>
            <person name="Zhang J."/>
            <person name="Zhou Y."/>
            <person name="Hu Y."/>
            <person name="Zi S."/>
            <person name="Li J."/>
            <person name="Ni P."/>
            <person name="Zheng H."/>
            <person name="Zhang Y."/>
            <person name="Zhao M."/>
            <person name="Hao Q."/>
            <person name="McDermott J."/>
            <person name="Samudrala R."/>
            <person name="Kristiansen K."/>
            <person name="Wong G.K.-S."/>
        </authorList>
    </citation>
    <scope>NUCLEOTIDE SEQUENCE</scope>
</reference>
<dbReference type="CDD" id="cd06222">
    <property type="entry name" value="RNase_H_like"/>
    <property type="match status" value="1"/>
</dbReference>
<gene>
    <name evidence="3" type="ORF">OsJ_07651</name>
</gene>
<dbReference type="Proteomes" id="UP000007752">
    <property type="component" value="Chromosome 2"/>
</dbReference>
<evidence type="ECO:0000256" key="1">
    <source>
        <dbReference type="SAM" id="SignalP"/>
    </source>
</evidence>
<dbReference type="Pfam" id="PF00078">
    <property type="entry name" value="RVT_1"/>
    <property type="match status" value="1"/>
</dbReference>
<dbReference type="InterPro" id="IPR002156">
    <property type="entry name" value="RNaseH_domain"/>
</dbReference>
<feature type="domain" description="Reverse transcriptase" evidence="2">
    <location>
        <begin position="1"/>
        <end position="321"/>
    </location>
</feature>
<dbReference type="SMART" id="SM00367">
    <property type="entry name" value="LRR_CC"/>
    <property type="match status" value="11"/>
</dbReference>
<dbReference type="GO" id="GO:0003676">
    <property type="term" value="F:nucleic acid binding"/>
    <property type="evidence" value="ECO:0007669"/>
    <property type="project" value="InterPro"/>
</dbReference>
<dbReference type="PROSITE" id="PS50878">
    <property type="entry name" value="RT_POL"/>
    <property type="match status" value="1"/>
</dbReference>
<dbReference type="SUPFAM" id="SSF50386">
    <property type="entry name" value="STI-like"/>
    <property type="match status" value="1"/>
</dbReference>
<dbReference type="InterPro" id="IPR044730">
    <property type="entry name" value="RNase_H-like_dom_plant"/>
</dbReference>
<dbReference type="CDD" id="cd01650">
    <property type="entry name" value="RT_nLTR_like"/>
    <property type="match status" value="1"/>
</dbReference>
<protein>
    <recommendedName>
        <fullName evidence="2">Reverse transcriptase domain-containing protein</fullName>
    </recommendedName>
</protein>
<dbReference type="AlphaFoldDB" id="B9F1A0"/>
<dbReference type="Pfam" id="PF25372">
    <property type="entry name" value="DUF7885"/>
    <property type="match status" value="1"/>
</dbReference>
<sequence>MGLAMKHLFLLLLPLIMIFLPCIACDAPQLVYDAGGEELSSEHKYYIFLVNNRSGGGALSIIYAGNTHSNSSFQIQQQTFESNQKELKAAAAKYNPLFRSGIMPTGVNDTTIVLIPKIDQPMELRDEKNKNQGKAACAYKLDLSKAYDRVDWRFLEQAMYKLGFAHRWVSWIMTCITSVRYSVKFNGSLLNTFAQSRGLRQGDPLSPFLFLFVADGMSLLLEEKVAQGELSPVYVCRRAPCISHLLFADDTLLFFKANRLQARVIHGILGDYAAATGQLINPAKCSIMFGDVSPTEIKDDIRNILQIGSNAFEDRYLGFPTPEGRMNKGKFQPLHDKLWKRLIQWGENYLSVGGKEILIKAVIQAIPIYVMGLFKLPDSVCDDLTNLTRNFWWGAGKGERKTHWKAWDHLTRPKLCGGLGFRDYRLFNQALLARQAWRLIQSPESLCARVLKAKYYPNGSLVDTCFASSASPGWRGIEYGLKLLKKGIIWRIGNGRSIRVWRDPWLASCRNALEAELLACKEGAVLALQWTFLPFVLETDCLVAIQMIQSKEKDISELAYLIREVKELLGSNRKSRSSSEWGGACARAPARPCCAASLRASPGILELDLSQSPSRSFYPGVIDDDLDVVAGGFRNLRVLALQNCKGVTDVGMAKIGDRLPSLQSIDVSHCRKLSDKGLKAVLLGCQNLRQLVIAGCRLITDNLLIALSKSCIHLEDLVAAGCNNITDAGISGLADGCHKMKSLDMSKCNKVGDPGVCKFAEVSSSSLVSLKLLDCNKVGDKSIHALAKFCHNLETLVIGGCRDVTDASIEALAFACYSRLKCLRMDWCLKITDSSLRSLLSNCKLLVAIDVGCCDQITDAAFQDMDANGFQSALRLLKISSCVRITVAGVRNVIESCMALEHLDVRSCPQVTRQSCEQAGLQFPGSCKVNFEGSLSESDPSVAIFF</sequence>
<dbReference type="PANTHER" id="PTHR33116:SF86">
    <property type="entry name" value="REVERSE TRANSCRIPTASE DOMAIN-CONTAINING PROTEIN"/>
    <property type="match status" value="1"/>
</dbReference>
<evidence type="ECO:0000259" key="2">
    <source>
        <dbReference type="PROSITE" id="PS50878"/>
    </source>
</evidence>
<dbReference type="Gene3D" id="3.80.10.10">
    <property type="entry name" value="Ribonuclease Inhibitor"/>
    <property type="match status" value="2"/>
</dbReference>
<dbReference type="Pfam" id="PF13456">
    <property type="entry name" value="RVT_3"/>
    <property type="match status" value="1"/>
</dbReference>
<dbReference type="PANTHER" id="PTHR33116">
    <property type="entry name" value="REVERSE TRANSCRIPTASE ZINC-BINDING DOMAIN-CONTAINING PROTEIN-RELATED-RELATED"/>
    <property type="match status" value="1"/>
</dbReference>
<dbReference type="Pfam" id="PF13516">
    <property type="entry name" value="LRR_6"/>
    <property type="match status" value="1"/>
</dbReference>
<dbReference type="InterPro" id="IPR001611">
    <property type="entry name" value="Leu-rich_rpt"/>
</dbReference>
<organism evidence="3">
    <name type="scientific">Oryza sativa subsp. japonica</name>
    <name type="common">Rice</name>
    <dbReference type="NCBI Taxonomy" id="39947"/>
    <lineage>
        <taxon>Eukaryota</taxon>
        <taxon>Viridiplantae</taxon>
        <taxon>Streptophyta</taxon>
        <taxon>Embryophyta</taxon>
        <taxon>Tracheophyta</taxon>
        <taxon>Spermatophyta</taxon>
        <taxon>Magnoliopsida</taxon>
        <taxon>Liliopsida</taxon>
        <taxon>Poales</taxon>
        <taxon>Poaceae</taxon>
        <taxon>BOP clade</taxon>
        <taxon>Oryzoideae</taxon>
        <taxon>Oryzeae</taxon>
        <taxon>Oryzinae</taxon>
        <taxon>Oryza</taxon>
        <taxon>Oryza sativa</taxon>
    </lineage>
</organism>
<keyword evidence="1" id="KW-0732">Signal</keyword>